<dbReference type="RefSeq" id="WP_377256936.1">
    <property type="nucleotide sequence ID" value="NZ_JBHMAA010000006.1"/>
</dbReference>
<evidence type="ECO:0000313" key="2">
    <source>
        <dbReference type="Proteomes" id="UP001589692"/>
    </source>
</evidence>
<dbReference type="Proteomes" id="UP001589692">
    <property type="component" value="Unassembled WGS sequence"/>
</dbReference>
<comment type="caution">
    <text evidence="1">The sequence shown here is derived from an EMBL/GenBank/DDBJ whole genome shotgun (WGS) entry which is preliminary data.</text>
</comment>
<accession>A0ABV6ABY1</accession>
<dbReference type="EMBL" id="JBHMAA010000006">
    <property type="protein sequence ID" value="MFB9948123.1"/>
    <property type="molecule type" value="Genomic_DNA"/>
</dbReference>
<reference evidence="1 2" key="1">
    <citation type="submission" date="2024-09" db="EMBL/GenBank/DDBJ databases">
        <authorList>
            <person name="Sun Q."/>
            <person name="Mori K."/>
        </authorList>
    </citation>
    <scope>NUCLEOTIDE SEQUENCE [LARGE SCALE GENOMIC DNA]</scope>
    <source>
        <strain evidence="1 2">TBRC 4938</strain>
    </source>
</reference>
<name>A0ABV6ABY1_9HYPH</name>
<organism evidence="1 2">
    <name type="scientific">Rhizobium puerariae</name>
    <dbReference type="NCBI Taxonomy" id="1585791"/>
    <lineage>
        <taxon>Bacteria</taxon>
        <taxon>Pseudomonadati</taxon>
        <taxon>Pseudomonadota</taxon>
        <taxon>Alphaproteobacteria</taxon>
        <taxon>Hyphomicrobiales</taxon>
        <taxon>Rhizobiaceae</taxon>
        <taxon>Rhizobium/Agrobacterium group</taxon>
        <taxon>Rhizobium</taxon>
    </lineage>
</organism>
<proteinExistence type="predicted"/>
<evidence type="ECO:0000313" key="1">
    <source>
        <dbReference type="EMBL" id="MFB9948123.1"/>
    </source>
</evidence>
<keyword evidence="2" id="KW-1185">Reference proteome</keyword>
<gene>
    <name evidence="1" type="ORF">ACFFP0_04645</name>
</gene>
<sequence>MTKLEQIEKSVSELNAKELEAFSAWFEEFQAERWDRQIESKDAAGKLDALADKALAEFRAGKTRPL</sequence>
<protein>
    <submittedName>
        <fullName evidence="1">Uncharacterized protein</fullName>
    </submittedName>
</protein>